<dbReference type="InterPro" id="IPR025668">
    <property type="entry name" value="Tnp_DDE_dom"/>
</dbReference>
<sequence length="326" mass="37359">MPYKLKDPVRHKFTKQSYNKRDWKAYEEGLRNRGDLTIWFCGDAVAAWNHCDNEKRKRGRQRQYSDLAIETSHTIRLVYKQALRQTEGLMRSIAELMKLDLAIPDHTTLSRRSRRVLLRKKSLPKGSVVLIVDSTGLKVVGEKEWMTHKHGTRQRRVWRKLHLCINEHGDILSATLTSHIESDTGQVGNLLANIEGPVCELLGDGGYDSPATYEALEAHEKRSNQNRPIKALIPPNIGFQEAKETDSTQRLGNIHLIEDKGKLSWQNQMDYGRRARVENTMHRYKSIIGNKLRSKILESQNTEVQIAAQILNRMAHLGMPKAQKAA</sequence>
<accession>A0A077AXE5</accession>
<dbReference type="Pfam" id="PF13737">
    <property type="entry name" value="DDE_Tnp_1_5"/>
    <property type="match status" value="1"/>
</dbReference>
<evidence type="ECO:0000259" key="1">
    <source>
        <dbReference type="Pfam" id="PF13737"/>
    </source>
</evidence>
<keyword evidence="3" id="KW-1185">Reference proteome</keyword>
<dbReference type="AlphaFoldDB" id="A0A077AXE5"/>
<proteinExistence type="predicted"/>
<dbReference type="RefSeq" id="WP_038464599.1">
    <property type="nucleotide sequence ID" value="NZ_CP008941.1"/>
</dbReference>
<dbReference type="STRING" id="91604.ID47_05475"/>
<organism evidence="2 3">
    <name type="scientific">Candidatus Odyssella acanthamoebae</name>
    <dbReference type="NCBI Taxonomy" id="91604"/>
    <lineage>
        <taxon>Bacteria</taxon>
        <taxon>Pseudomonadati</taxon>
        <taxon>Pseudomonadota</taxon>
        <taxon>Alphaproteobacteria</taxon>
        <taxon>Holosporales</taxon>
        <taxon>Candidatus Paracaedibacteraceae</taxon>
        <taxon>Candidatus Odyssella</taxon>
    </lineage>
</organism>
<dbReference type="PANTHER" id="PTHR34631">
    <property type="match status" value="1"/>
</dbReference>
<dbReference type="PANTHER" id="PTHR34631:SF3">
    <property type="entry name" value="ISSOD12 TRANSPOSASE TNPA_ISSOD12"/>
    <property type="match status" value="1"/>
</dbReference>
<name>A0A077AXE5_9PROT</name>
<dbReference type="HOGENOM" id="CLU_062982_1_0_5"/>
<reference evidence="2 3" key="1">
    <citation type="submission" date="2014-07" db="EMBL/GenBank/DDBJ databases">
        <title>Comparative genomic insights into amoeba endosymbionts belonging to the families of Holosporaceae and Candidatus Midichloriaceae within Rickettsiales.</title>
        <authorList>
            <person name="Wang Z."/>
            <person name="Wu M."/>
        </authorList>
    </citation>
    <scope>NUCLEOTIDE SEQUENCE [LARGE SCALE GENOMIC DNA]</scope>
    <source>
        <strain evidence="2">PRA3</strain>
    </source>
</reference>
<gene>
    <name evidence="2" type="ORF">ID47_05475</name>
</gene>
<dbReference type="EMBL" id="CP008941">
    <property type="protein sequence ID" value="AIK96303.1"/>
    <property type="molecule type" value="Genomic_DNA"/>
</dbReference>
<dbReference type="KEGG" id="paca:ID47_05475"/>
<feature type="domain" description="Transposase DDE" evidence="1">
    <location>
        <begin position="32"/>
        <end position="142"/>
    </location>
</feature>
<protein>
    <recommendedName>
        <fullName evidence="1">Transposase DDE domain-containing protein</fullName>
    </recommendedName>
</protein>
<evidence type="ECO:0000313" key="3">
    <source>
        <dbReference type="Proteomes" id="UP000028926"/>
    </source>
</evidence>
<dbReference type="Proteomes" id="UP000028926">
    <property type="component" value="Chromosome"/>
</dbReference>
<dbReference type="InterPro" id="IPR053172">
    <property type="entry name" value="Tn903_transposase"/>
</dbReference>
<dbReference type="NCBIfam" id="NF033579">
    <property type="entry name" value="transpos_IS5_2"/>
    <property type="match status" value="1"/>
</dbReference>
<dbReference type="InterPro" id="IPR053520">
    <property type="entry name" value="Transposase_Tn903"/>
</dbReference>
<dbReference type="OrthoDB" id="7298998at2"/>
<dbReference type="eggNOG" id="COG3039">
    <property type="taxonomic scope" value="Bacteria"/>
</dbReference>
<evidence type="ECO:0000313" key="2">
    <source>
        <dbReference type="EMBL" id="AIK96303.1"/>
    </source>
</evidence>